<evidence type="ECO:0000313" key="1">
    <source>
        <dbReference type="EMBL" id="OJA09432.1"/>
    </source>
</evidence>
<keyword evidence="2" id="KW-1185">Reference proteome</keyword>
<organism evidence="1 2">
    <name type="scientific">Rhizopogon vesiculosus</name>
    <dbReference type="NCBI Taxonomy" id="180088"/>
    <lineage>
        <taxon>Eukaryota</taxon>
        <taxon>Fungi</taxon>
        <taxon>Dikarya</taxon>
        <taxon>Basidiomycota</taxon>
        <taxon>Agaricomycotina</taxon>
        <taxon>Agaricomycetes</taxon>
        <taxon>Agaricomycetidae</taxon>
        <taxon>Boletales</taxon>
        <taxon>Suillineae</taxon>
        <taxon>Rhizopogonaceae</taxon>
        <taxon>Rhizopogon</taxon>
    </lineage>
</organism>
<proteinExistence type="predicted"/>
<evidence type="ECO:0000313" key="2">
    <source>
        <dbReference type="Proteomes" id="UP000183567"/>
    </source>
</evidence>
<accession>A0A1J8Q7Z5</accession>
<gene>
    <name evidence="1" type="ORF">AZE42_12397</name>
</gene>
<protein>
    <submittedName>
        <fullName evidence="1">Uncharacterized protein</fullName>
    </submittedName>
</protein>
<dbReference type="AlphaFoldDB" id="A0A1J8Q7Z5"/>
<comment type="caution">
    <text evidence="1">The sequence shown here is derived from an EMBL/GenBank/DDBJ whole genome shotgun (WGS) entry which is preliminary data.</text>
</comment>
<reference evidence="1 2" key="1">
    <citation type="submission" date="2016-03" db="EMBL/GenBank/DDBJ databases">
        <title>Comparative genomics of the ectomycorrhizal sister species Rhizopogon vinicolor and Rhizopogon vesiculosus (Basidiomycota: Boletales) reveals a divergence of the mating type B locus.</title>
        <authorList>
            <person name="Mujic A.B."/>
            <person name="Kuo A."/>
            <person name="Tritt A."/>
            <person name="Lipzen A."/>
            <person name="Chen C."/>
            <person name="Johnson J."/>
            <person name="Sharma A."/>
            <person name="Barry K."/>
            <person name="Grigoriev I.V."/>
            <person name="Spatafora J.W."/>
        </authorList>
    </citation>
    <scope>NUCLEOTIDE SEQUENCE [LARGE SCALE GENOMIC DNA]</scope>
    <source>
        <strain evidence="1 2">AM-OR11-056</strain>
    </source>
</reference>
<sequence>MSYIEVACLTMIIYDWGV</sequence>
<dbReference type="Proteomes" id="UP000183567">
    <property type="component" value="Unassembled WGS sequence"/>
</dbReference>
<name>A0A1J8Q7Z5_9AGAM</name>
<dbReference type="EMBL" id="LVVM01005930">
    <property type="protein sequence ID" value="OJA09432.1"/>
    <property type="molecule type" value="Genomic_DNA"/>
</dbReference>